<keyword evidence="1" id="KW-0808">Transferase</keyword>
<evidence type="ECO:0000256" key="2">
    <source>
        <dbReference type="ARBA" id="ARBA00022741"/>
    </source>
</evidence>
<dbReference type="PROSITE" id="PS50011">
    <property type="entry name" value="PROTEIN_KINASE_DOM"/>
    <property type="match status" value="1"/>
</dbReference>
<keyword evidence="3" id="KW-0418">Kinase</keyword>
<proteinExistence type="predicted"/>
<evidence type="ECO:0000256" key="1">
    <source>
        <dbReference type="ARBA" id="ARBA00022679"/>
    </source>
</evidence>
<name>A0A1F4T7B8_UNCSA</name>
<dbReference type="InterPro" id="IPR045269">
    <property type="entry name" value="Atg1-like"/>
</dbReference>
<protein>
    <recommendedName>
        <fullName evidence="5">Protein kinase domain-containing protein</fullName>
    </recommendedName>
</protein>
<dbReference type="InterPro" id="IPR011009">
    <property type="entry name" value="Kinase-like_dom_sf"/>
</dbReference>
<comment type="caution">
    <text evidence="6">The sequence shown here is derived from an EMBL/GenBank/DDBJ whole genome shotgun (WGS) entry which is preliminary data.</text>
</comment>
<keyword evidence="4" id="KW-0067">ATP-binding</keyword>
<reference evidence="6 7" key="1">
    <citation type="journal article" date="2016" name="Nat. Commun.">
        <title>Thousands of microbial genomes shed light on interconnected biogeochemical processes in an aquifer system.</title>
        <authorList>
            <person name="Anantharaman K."/>
            <person name="Brown C.T."/>
            <person name="Hug L.A."/>
            <person name="Sharon I."/>
            <person name="Castelle C.J."/>
            <person name="Probst A.J."/>
            <person name="Thomas B.C."/>
            <person name="Singh A."/>
            <person name="Wilkins M.J."/>
            <person name="Karaoz U."/>
            <person name="Brodie E.L."/>
            <person name="Williams K.H."/>
            <person name="Hubbard S.S."/>
            <person name="Banfield J.F."/>
        </authorList>
    </citation>
    <scope>NUCLEOTIDE SEQUENCE [LARGE SCALE GENOMIC DNA]</scope>
</reference>
<evidence type="ECO:0000313" key="6">
    <source>
        <dbReference type="EMBL" id="OGC28615.1"/>
    </source>
</evidence>
<organism evidence="6 7">
    <name type="scientific">candidate division WOR-1 bacterium RIFOXYC12_FULL_54_18</name>
    <dbReference type="NCBI Taxonomy" id="1802584"/>
    <lineage>
        <taxon>Bacteria</taxon>
        <taxon>Bacillati</taxon>
        <taxon>Saganbacteria</taxon>
    </lineage>
</organism>
<dbReference type="AlphaFoldDB" id="A0A1F4T7B8"/>
<dbReference type="GO" id="GO:0004674">
    <property type="term" value="F:protein serine/threonine kinase activity"/>
    <property type="evidence" value="ECO:0007669"/>
    <property type="project" value="InterPro"/>
</dbReference>
<evidence type="ECO:0000256" key="3">
    <source>
        <dbReference type="ARBA" id="ARBA00022777"/>
    </source>
</evidence>
<accession>A0A1F4T7B8</accession>
<dbReference type="GO" id="GO:0005524">
    <property type="term" value="F:ATP binding"/>
    <property type="evidence" value="ECO:0007669"/>
    <property type="project" value="UniProtKB-KW"/>
</dbReference>
<sequence length="285" mass="31666">MFMVSKIGLPTKLYRATKSALVLSLAHLRSSGKPWETLAIRAEKVFIPLRDELARKFSANNSESRIFDNKYFAVPIYEGTLSTVFAAKPLKEGYLVIIKTGNELFEHLIELETEALKKLASPNTVKLLGAREGENPYIVLEFIPGCTLSDLIKTKDLTRAEANYLIDAMLRIAHNLHAAGITHNDFNPNNFMIDLNGDVKVVDFGICSIKFESEDKRNQKIQVDLLMLAGIINKILEQLPSHPAKALVREVVNGAITARTPFASALDFLTAINRMSSIFPPAIRG</sequence>
<dbReference type="InterPro" id="IPR000719">
    <property type="entry name" value="Prot_kinase_dom"/>
</dbReference>
<dbReference type="Pfam" id="PF00069">
    <property type="entry name" value="Pkinase"/>
    <property type="match status" value="1"/>
</dbReference>
<dbReference type="GO" id="GO:0000407">
    <property type="term" value="C:phagophore assembly site"/>
    <property type="evidence" value="ECO:0007669"/>
    <property type="project" value="TreeGrafter"/>
</dbReference>
<evidence type="ECO:0000256" key="4">
    <source>
        <dbReference type="ARBA" id="ARBA00022840"/>
    </source>
</evidence>
<dbReference type="Gene3D" id="1.10.510.10">
    <property type="entry name" value="Transferase(Phosphotransferase) domain 1"/>
    <property type="match status" value="1"/>
</dbReference>
<gene>
    <name evidence="6" type="ORF">A3K49_06640</name>
</gene>
<dbReference type="CDD" id="cd00180">
    <property type="entry name" value="PKc"/>
    <property type="match status" value="1"/>
</dbReference>
<dbReference type="PANTHER" id="PTHR24348">
    <property type="entry name" value="SERINE/THREONINE-PROTEIN KINASE UNC-51-RELATED"/>
    <property type="match status" value="1"/>
</dbReference>
<keyword evidence="2" id="KW-0547">Nucleotide-binding</keyword>
<dbReference type="GO" id="GO:0016020">
    <property type="term" value="C:membrane"/>
    <property type="evidence" value="ECO:0007669"/>
    <property type="project" value="TreeGrafter"/>
</dbReference>
<evidence type="ECO:0000259" key="5">
    <source>
        <dbReference type="PROSITE" id="PS50011"/>
    </source>
</evidence>
<evidence type="ECO:0000313" key="7">
    <source>
        <dbReference type="Proteomes" id="UP000178602"/>
    </source>
</evidence>
<feature type="domain" description="Protein kinase" evidence="5">
    <location>
        <begin position="70"/>
        <end position="285"/>
    </location>
</feature>
<dbReference type="SUPFAM" id="SSF56112">
    <property type="entry name" value="Protein kinase-like (PK-like)"/>
    <property type="match status" value="1"/>
</dbReference>
<dbReference type="GO" id="GO:0005776">
    <property type="term" value="C:autophagosome"/>
    <property type="evidence" value="ECO:0007669"/>
    <property type="project" value="TreeGrafter"/>
</dbReference>
<dbReference type="SMART" id="SM00220">
    <property type="entry name" value="S_TKc"/>
    <property type="match status" value="1"/>
</dbReference>
<dbReference type="Proteomes" id="UP000178602">
    <property type="component" value="Unassembled WGS sequence"/>
</dbReference>
<dbReference type="EMBL" id="MEUG01000001">
    <property type="protein sequence ID" value="OGC28615.1"/>
    <property type="molecule type" value="Genomic_DNA"/>
</dbReference>
<dbReference type="GO" id="GO:0005829">
    <property type="term" value="C:cytosol"/>
    <property type="evidence" value="ECO:0007669"/>
    <property type="project" value="TreeGrafter"/>
</dbReference>
<dbReference type="PANTHER" id="PTHR24348:SF22">
    <property type="entry name" value="NON-SPECIFIC SERINE_THREONINE PROTEIN KINASE"/>
    <property type="match status" value="1"/>
</dbReference>